<sequence>MNMQVGVHNYTLENESVAVLSARILLGMDWKQKETRHGIIGMLLCENQIHLTSPMASSLPHRHNGLLGPQQSAPQKETTAPL</sequence>
<feature type="compositionally biased region" description="Polar residues" evidence="1">
    <location>
        <begin position="69"/>
        <end position="82"/>
    </location>
</feature>
<keyword evidence="4" id="KW-1185">Reference proteome</keyword>
<reference evidence="3" key="3">
    <citation type="submission" date="2015-04" db="UniProtKB">
        <authorList>
            <consortium name="EnsemblPlants"/>
        </authorList>
    </citation>
    <scope>IDENTIFICATION</scope>
    <source>
        <strain evidence="3">cv. Jemalong A17</strain>
    </source>
</reference>
<dbReference type="EnsemblPlants" id="AES90648">
    <property type="protein sequence ID" value="AES90648"/>
    <property type="gene ID" value="MTR_4g094250"/>
</dbReference>
<dbReference type="Proteomes" id="UP000002051">
    <property type="component" value="Chromosome 4"/>
</dbReference>
<evidence type="ECO:0000256" key="1">
    <source>
        <dbReference type="SAM" id="MobiDB-lite"/>
    </source>
</evidence>
<organism evidence="2 4">
    <name type="scientific">Medicago truncatula</name>
    <name type="common">Barrel medic</name>
    <name type="synonym">Medicago tribuloides</name>
    <dbReference type="NCBI Taxonomy" id="3880"/>
    <lineage>
        <taxon>Eukaryota</taxon>
        <taxon>Viridiplantae</taxon>
        <taxon>Streptophyta</taxon>
        <taxon>Embryophyta</taxon>
        <taxon>Tracheophyta</taxon>
        <taxon>Spermatophyta</taxon>
        <taxon>Magnoliopsida</taxon>
        <taxon>eudicotyledons</taxon>
        <taxon>Gunneridae</taxon>
        <taxon>Pentapetalae</taxon>
        <taxon>rosids</taxon>
        <taxon>fabids</taxon>
        <taxon>Fabales</taxon>
        <taxon>Fabaceae</taxon>
        <taxon>Papilionoideae</taxon>
        <taxon>50 kb inversion clade</taxon>
        <taxon>NPAAA clade</taxon>
        <taxon>Hologalegina</taxon>
        <taxon>IRL clade</taxon>
        <taxon>Trifolieae</taxon>
        <taxon>Medicago</taxon>
    </lineage>
</organism>
<protein>
    <submittedName>
        <fullName evidence="2 3">Uncharacterized protein</fullName>
    </submittedName>
</protein>
<gene>
    <name evidence="2" type="ordered locus">MTR_4g094250</name>
</gene>
<proteinExistence type="predicted"/>
<reference evidence="2 4" key="1">
    <citation type="journal article" date="2011" name="Nature">
        <title>The Medicago genome provides insight into the evolution of rhizobial symbioses.</title>
        <authorList>
            <person name="Young N.D."/>
            <person name="Debelle F."/>
            <person name="Oldroyd G.E."/>
            <person name="Geurts R."/>
            <person name="Cannon S.B."/>
            <person name="Udvardi M.K."/>
            <person name="Benedito V.A."/>
            <person name="Mayer K.F."/>
            <person name="Gouzy J."/>
            <person name="Schoof H."/>
            <person name="Van de Peer Y."/>
            <person name="Proost S."/>
            <person name="Cook D.R."/>
            <person name="Meyers B.C."/>
            <person name="Spannagl M."/>
            <person name="Cheung F."/>
            <person name="De Mita S."/>
            <person name="Krishnakumar V."/>
            <person name="Gundlach H."/>
            <person name="Zhou S."/>
            <person name="Mudge J."/>
            <person name="Bharti A.K."/>
            <person name="Murray J.D."/>
            <person name="Naoumkina M.A."/>
            <person name="Rosen B."/>
            <person name="Silverstein K.A."/>
            <person name="Tang H."/>
            <person name="Rombauts S."/>
            <person name="Zhao P.X."/>
            <person name="Zhou P."/>
            <person name="Barbe V."/>
            <person name="Bardou P."/>
            <person name="Bechner M."/>
            <person name="Bellec A."/>
            <person name="Berger A."/>
            <person name="Berges H."/>
            <person name="Bidwell S."/>
            <person name="Bisseling T."/>
            <person name="Choisne N."/>
            <person name="Couloux A."/>
            <person name="Denny R."/>
            <person name="Deshpande S."/>
            <person name="Dai X."/>
            <person name="Doyle J.J."/>
            <person name="Dudez A.M."/>
            <person name="Farmer A.D."/>
            <person name="Fouteau S."/>
            <person name="Franken C."/>
            <person name="Gibelin C."/>
            <person name="Gish J."/>
            <person name="Goldstein S."/>
            <person name="Gonzalez A.J."/>
            <person name="Green P.J."/>
            <person name="Hallab A."/>
            <person name="Hartog M."/>
            <person name="Hua A."/>
            <person name="Humphray S.J."/>
            <person name="Jeong D.H."/>
            <person name="Jing Y."/>
            <person name="Jocker A."/>
            <person name="Kenton S.M."/>
            <person name="Kim D.J."/>
            <person name="Klee K."/>
            <person name="Lai H."/>
            <person name="Lang C."/>
            <person name="Lin S."/>
            <person name="Macmil S.L."/>
            <person name="Magdelenat G."/>
            <person name="Matthews L."/>
            <person name="McCorrison J."/>
            <person name="Monaghan E.L."/>
            <person name="Mun J.H."/>
            <person name="Najar F.Z."/>
            <person name="Nicholson C."/>
            <person name="Noirot C."/>
            <person name="O'Bleness M."/>
            <person name="Paule C.R."/>
            <person name="Poulain J."/>
            <person name="Prion F."/>
            <person name="Qin B."/>
            <person name="Qu C."/>
            <person name="Retzel E.F."/>
            <person name="Riddle C."/>
            <person name="Sallet E."/>
            <person name="Samain S."/>
            <person name="Samson N."/>
            <person name="Sanders I."/>
            <person name="Saurat O."/>
            <person name="Scarpelli C."/>
            <person name="Schiex T."/>
            <person name="Segurens B."/>
            <person name="Severin A.J."/>
            <person name="Sherrier D.J."/>
            <person name="Shi R."/>
            <person name="Sims S."/>
            <person name="Singer S.R."/>
            <person name="Sinharoy S."/>
            <person name="Sterck L."/>
            <person name="Viollet A."/>
            <person name="Wang B.B."/>
            <person name="Wang K."/>
            <person name="Wang M."/>
            <person name="Wang X."/>
            <person name="Warfsmann J."/>
            <person name="Weissenbach J."/>
            <person name="White D.D."/>
            <person name="White J.D."/>
            <person name="Wiley G.B."/>
            <person name="Wincker P."/>
            <person name="Xing Y."/>
            <person name="Yang L."/>
            <person name="Yao Z."/>
            <person name="Ying F."/>
            <person name="Zhai J."/>
            <person name="Zhou L."/>
            <person name="Zuber A."/>
            <person name="Denarie J."/>
            <person name="Dixon R.A."/>
            <person name="May G.D."/>
            <person name="Schwartz D.C."/>
            <person name="Rogers J."/>
            <person name="Quetier F."/>
            <person name="Town C.D."/>
            <person name="Roe B.A."/>
        </authorList>
    </citation>
    <scope>NUCLEOTIDE SEQUENCE [LARGE SCALE GENOMIC DNA]</scope>
    <source>
        <strain evidence="2">A17</strain>
        <strain evidence="3 4">cv. Jemalong A17</strain>
    </source>
</reference>
<evidence type="ECO:0000313" key="3">
    <source>
        <dbReference type="EnsemblPlants" id="AES90648"/>
    </source>
</evidence>
<accession>G7JCS3</accession>
<dbReference type="HOGENOM" id="CLU_2561771_0_0_1"/>
<dbReference type="EMBL" id="CM001220">
    <property type="protein sequence ID" value="AES90648.1"/>
    <property type="molecule type" value="Genomic_DNA"/>
</dbReference>
<dbReference type="PaxDb" id="3880-AES90648"/>
<dbReference type="AlphaFoldDB" id="G7JCS3"/>
<evidence type="ECO:0000313" key="2">
    <source>
        <dbReference type="EMBL" id="AES90648.1"/>
    </source>
</evidence>
<evidence type="ECO:0000313" key="4">
    <source>
        <dbReference type="Proteomes" id="UP000002051"/>
    </source>
</evidence>
<feature type="region of interest" description="Disordered" evidence="1">
    <location>
        <begin position="55"/>
        <end position="82"/>
    </location>
</feature>
<name>G7JCS3_MEDTR</name>
<reference evidence="2 4" key="2">
    <citation type="journal article" date="2014" name="BMC Genomics">
        <title>An improved genome release (version Mt4.0) for the model legume Medicago truncatula.</title>
        <authorList>
            <person name="Tang H."/>
            <person name="Krishnakumar V."/>
            <person name="Bidwell S."/>
            <person name="Rosen B."/>
            <person name="Chan A."/>
            <person name="Zhou S."/>
            <person name="Gentzbittel L."/>
            <person name="Childs K.L."/>
            <person name="Yandell M."/>
            <person name="Gundlach H."/>
            <person name="Mayer K.F."/>
            <person name="Schwartz D.C."/>
            <person name="Town C.D."/>
        </authorList>
    </citation>
    <scope>GENOME REANNOTATION</scope>
    <source>
        <strain evidence="3 4">cv. Jemalong A17</strain>
    </source>
</reference>